<feature type="region of interest" description="Disordered" evidence="1">
    <location>
        <begin position="36"/>
        <end position="55"/>
    </location>
</feature>
<feature type="region of interest" description="Disordered" evidence="1">
    <location>
        <begin position="1"/>
        <end position="24"/>
    </location>
</feature>
<keyword evidence="3" id="KW-1185">Reference proteome</keyword>
<evidence type="ECO:0000313" key="3">
    <source>
        <dbReference type="Proteomes" id="UP000299102"/>
    </source>
</evidence>
<dbReference type="OrthoDB" id="7480422at2759"/>
<comment type="caution">
    <text evidence="2">The sequence shown here is derived from an EMBL/GenBank/DDBJ whole genome shotgun (WGS) entry which is preliminary data.</text>
</comment>
<protein>
    <submittedName>
        <fullName evidence="2">Uncharacterized protein</fullName>
    </submittedName>
</protein>
<gene>
    <name evidence="2" type="ORF">EVAR_38307_1</name>
</gene>
<dbReference type="Proteomes" id="UP000299102">
    <property type="component" value="Unassembled WGS sequence"/>
</dbReference>
<name>A0A4C1WAM6_EUMVA</name>
<dbReference type="AlphaFoldDB" id="A0A4C1WAM6"/>
<proteinExistence type="predicted"/>
<evidence type="ECO:0000313" key="2">
    <source>
        <dbReference type="EMBL" id="GBP47195.1"/>
    </source>
</evidence>
<organism evidence="2 3">
    <name type="scientific">Eumeta variegata</name>
    <name type="common">Bagworm moth</name>
    <name type="synonym">Eumeta japonica</name>
    <dbReference type="NCBI Taxonomy" id="151549"/>
    <lineage>
        <taxon>Eukaryota</taxon>
        <taxon>Metazoa</taxon>
        <taxon>Ecdysozoa</taxon>
        <taxon>Arthropoda</taxon>
        <taxon>Hexapoda</taxon>
        <taxon>Insecta</taxon>
        <taxon>Pterygota</taxon>
        <taxon>Neoptera</taxon>
        <taxon>Endopterygota</taxon>
        <taxon>Lepidoptera</taxon>
        <taxon>Glossata</taxon>
        <taxon>Ditrysia</taxon>
        <taxon>Tineoidea</taxon>
        <taxon>Psychidae</taxon>
        <taxon>Oiketicinae</taxon>
        <taxon>Eumeta</taxon>
    </lineage>
</organism>
<accession>A0A4C1WAM6</accession>
<sequence>MFERVIRTSNGTRRRNPRPDLLTDSGYENVKCIQRKKRNGRARTTRPRPRPHPRPPRRCRCFLCYMRLLFCLLSTRRRSDLIYSSVVIFGLRHPDNNCYYCIQRRVFRIDSDLEVSSQLDPLVLLPDVASLCMDYRALKSLFNLIPVTEFRQRFVCRKYHQYHLNCWRFTTVRLMRNFLPCMMELWNNLLSAVFTTNFDKRVFKKRVHSYLKRQKRVTDNVAGVYEKWLPSDFK</sequence>
<dbReference type="EMBL" id="BGZK01000497">
    <property type="protein sequence ID" value="GBP47195.1"/>
    <property type="molecule type" value="Genomic_DNA"/>
</dbReference>
<evidence type="ECO:0000256" key="1">
    <source>
        <dbReference type="SAM" id="MobiDB-lite"/>
    </source>
</evidence>
<reference evidence="2 3" key="1">
    <citation type="journal article" date="2019" name="Commun. Biol.">
        <title>The bagworm genome reveals a unique fibroin gene that provides high tensile strength.</title>
        <authorList>
            <person name="Kono N."/>
            <person name="Nakamura H."/>
            <person name="Ohtoshi R."/>
            <person name="Tomita M."/>
            <person name="Numata K."/>
            <person name="Arakawa K."/>
        </authorList>
    </citation>
    <scope>NUCLEOTIDE SEQUENCE [LARGE SCALE GENOMIC DNA]</scope>
</reference>